<feature type="domain" description="PoNi C-terminal" evidence="2">
    <location>
        <begin position="153"/>
        <end position="241"/>
    </location>
</feature>
<sequence>MGIFGKLFGGTKEMTNFKVRAQYKDAKYFQQEITRFEQIIASSPEPTRPFHYWSRASKLNIIMDLEYSLGKPFDSLMDIYLQALDNLVKGWNKEDPTYEDFLNLLAKGVLLDIPNNEFQRLVKYLEQADKDAPPGWKPDALAWYLVRGKMKVHTNEDVTTTMSPKIDQRLFDLTQLPKAAAEVAVKEYLEDWYKLRKDSPWYNSHTRDRGYSGYWAWDVAAVVKLMGLDDSSFRDNPYYPQT</sequence>
<dbReference type="EMBL" id="FPIZ01000022">
    <property type="protein sequence ID" value="SFW83323.1"/>
    <property type="molecule type" value="Genomic_DNA"/>
</dbReference>
<dbReference type="AlphaFoldDB" id="A0A1K1SG16"/>
<dbReference type="STRING" id="1004.SAMN05661012_05388"/>
<dbReference type="InterPro" id="IPR015025">
    <property type="entry name" value="PoNi_C"/>
</dbReference>
<dbReference type="OrthoDB" id="2067926at2"/>
<dbReference type="InterPro" id="IPR028983">
    <property type="entry name" value="PA2201-like_C"/>
</dbReference>
<protein>
    <submittedName>
        <fullName evidence="4">DUF1911 domain-containing protein</fullName>
    </submittedName>
</protein>
<accession>A0A1K1SG16</accession>
<dbReference type="Proteomes" id="UP001326715">
    <property type="component" value="Chromosome"/>
</dbReference>
<evidence type="ECO:0000313" key="3">
    <source>
        <dbReference type="EMBL" id="SFW83323.1"/>
    </source>
</evidence>
<dbReference type="InterPro" id="IPR015024">
    <property type="entry name" value="PoNi_N"/>
</dbReference>
<dbReference type="Pfam" id="PF08929">
    <property type="entry name" value="PoNi_C"/>
    <property type="match status" value="1"/>
</dbReference>
<name>A0A1K1SG16_9BACT</name>
<evidence type="ECO:0000313" key="4">
    <source>
        <dbReference type="EMBL" id="WQG88006.1"/>
    </source>
</evidence>
<dbReference type="Pfam" id="PF08928">
    <property type="entry name" value="PoNi_N"/>
    <property type="match status" value="1"/>
</dbReference>
<dbReference type="EMBL" id="CP140154">
    <property type="protein sequence ID" value="WQG88006.1"/>
    <property type="molecule type" value="Genomic_DNA"/>
</dbReference>
<dbReference type="Gene3D" id="1.10.3920.10">
    <property type="entry name" value="PA2201 C-terminal domain-like"/>
    <property type="match status" value="1"/>
</dbReference>
<keyword evidence="6" id="KW-1185">Reference proteome</keyword>
<proteinExistence type="predicted"/>
<feature type="domain" description="PoNi N-terminal" evidence="1">
    <location>
        <begin position="58"/>
        <end position="123"/>
    </location>
</feature>
<dbReference type="RefSeq" id="WP_072364408.1">
    <property type="nucleotide sequence ID" value="NZ_CP139972.1"/>
</dbReference>
<dbReference type="SUPFAM" id="SSF140731">
    <property type="entry name" value="PA2201 C-terminal domain-like"/>
    <property type="match status" value="1"/>
</dbReference>
<reference evidence="3 5" key="1">
    <citation type="submission" date="2016-11" db="EMBL/GenBank/DDBJ databases">
        <authorList>
            <person name="Jaros S."/>
            <person name="Januszkiewicz K."/>
            <person name="Wedrychowicz H."/>
        </authorList>
    </citation>
    <scope>NUCLEOTIDE SEQUENCE [LARGE SCALE GENOMIC DNA]</scope>
    <source>
        <strain evidence="3 5">DSM 784</strain>
    </source>
</reference>
<dbReference type="Proteomes" id="UP000183788">
    <property type="component" value="Unassembled WGS sequence"/>
</dbReference>
<evidence type="ECO:0000259" key="2">
    <source>
        <dbReference type="Pfam" id="PF08929"/>
    </source>
</evidence>
<gene>
    <name evidence="3" type="ORF">SAMN05661012_05388</name>
    <name evidence="4" type="ORF">SR876_24065</name>
</gene>
<evidence type="ECO:0000259" key="1">
    <source>
        <dbReference type="Pfam" id="PF08928"/>
    </source>
</evidence>
<organism evidence="3 5">
    <name type="scientific">Chitinophaga sancti</name>
    <dbReference type="NCBI Taxonomy" id="1004"/>
    <lineage>
        <taxon>Bacteria</taxon>
        <taxon>Pseudomonadati</taxon>
        <taxon>Bacteroidota</taxon>
        <taxon>Chitinophagia</taxon>
        <taxon>Chitinophagales</taxon>
        <taxon>Chitinophagaceae</taxon>
        <taxon>Chitinophaga</taxon>
    </lineage>
</organism>
<reference evidence="4 6" key="2">
    <citation type="submission" date="2023-11" db="EMBL/GenBank/DDBJ databases">
        <title>MicrobeMod: A computational toolkit for identifying prokaryotic methylation and restriction-modification with nanopore sequencing.</title>
        <authorList>
            <person name="Crits-Christoph A."/>
            <person name="Kang S.C."/>
            <person name="Lee H."/>
            <person name="Ostrov N."/>
        </authorList>
    </citation>
    <scope>NUCLEOTIDE SEQUENCE [LARGE SCALE GENOMIC DNA]</scope>
    <source>
        <strain evidence="4 6">ATCC 23090</strain>
    </source>
</reference>
<evidence type="ECO:0000313" key="5">
    <source>
        <dbReference type="Proteomes" id="UP000183788"/>
    </source>
</evidence>
<evidence type="ECO:0000313" key="6">
    <source>
        <dbReference type="Proteomes" id="UP001326715"/>
    </source>
</evidence>